<evidence type="ECO:0000256" key="1">
    <source>
        <dbReference type="SAM" id="Phobius"/>
    </source>
</evidence>
<keyword evidence="1" id="KW-0812">Transmembrane</keyword>
<dbReference type="EMBL" id="JAMKOV010000138">
    <property type="protein sequence ID" value="KAI8033421.1"/>
    <property type="molecule type" value="Genomic_DNA"/>
</dbReference>
<reference evidence="2" key="1">
    <citation type="journal article" date="2023" name="Genome Biol. Evol.">
        <title>Long-read-based Genome Assembly of Drosophila gunungcola Reveals Fewer Chemosensory Genes in Flower-breeding Species.</title>
        <authorList>
            <person name="Negi A."/>
            <person name="Liao B.Y."/>
            <person name="Yeh S.D."/>
        </authorList>
    </citation>
    <scope>NUCLEOTIDE SEQUENCE</scope>
    <source>
        <strain evidence="2">Sukarami</strain>
    </source>
</reference>
<dbReference type="Proteomes" id="UP001059596">
    <property type="component" value="Unassembled WGS sequence"/>
</dbReference>
<gene>
    <name evidence="2" type="ORF">M5D96_013823</name>
</gene>
<feature type="transmembrane region" description="Helical" evidence="1">
    <location>
        <begin position="56"/>
        <end position="74"/>
    </location>
</feature>
<keyword evidence="3" id="KW-1185">Reference proteome</keyword>
<protein>
    <submittedName>
        <fullName evidence="2">Uncharacterized protein</fullName>
    </submittedName>
</protein>
<evidence type="ECO:0000313" key="2">
    <source>
        <dbReference type="EMBL" id="KAI8033421.1"/>
    </source>
</evidence>
<comment type="caution">
    <text evidence="2">The sequence shown here is derived from an EMBL/GenBank/DDBJ whole genome shotgun (WGS) entry which is preliminary data.</text>
</comment>
<keyword evidence="1" id="KW-1133">Transmembrane helix</keyword>
<sequence>MNRDNNLDKYIFPRRHWVLTRAAATGFGLDWPRCTRRLDCQGSGQKALLRAIARSLHLYLYLYLYLKLKLYLYMKLKLKLKLYLYLCQCPSESESRWLAG</sequence>
<name>A0A9P9YAL5_9MUSC</name>
<accession>A0A9P9YAL5</accession>
<evidence type="ECO:0000313" key="3">
    <source>
        <dbReference type="Proteomes" id="UP001059596"/>
    </source>
</evidence>
<organism evidence="2 3">
    <name type="scientific">Drosophila gunungcola</name>
    <name type="common">fruit fly</name>
    <dbReference type="NCBI Taxonomy" id="103775"/>
    <lineage>
        <taxon>Eukaryota</taxon>
        <taxon>Metazoa</taxon>
        <taxon>Ecdysozoa</taxon>
        <taxon>Arthropoda</taxon>
        <taxon>Hexapoda</taxon>
        <taxon>Insecta</taxon>
        <taxon>Pterygota</taxon>
        <taxon>Neoptera</taxon>
        <taxon>Endopterygota</taxon>
        <taxon>Diptera</taxon>
        <taxon>Brachycera</taxon>
        <taxon>Muscomorpha</taxon>
        <taxon>Ephydroidea</taxon>
        <taxon>Drosophilidae</taxon>
        <taxon>Drosophila</taxon>
        <taxon>Sophophora</taxon>
    </lineage>
</organism>
<proteinExistence type="predicted"/>
<dbReference type="AlphaFoldDB" id="A0A9P9YAL5"/>
<keyword evidence="1" id="KW-0472">Membrane</keyword>